<evidence type="ECO:0000313" key="1">
    <source>
        <dbReference type="EMBL" id="AKB44643.1"/>
    </source>
</evidence>
<dbReference type="GO" id="GO:0030638">
    <property type="term" value="P:polyketide metabolic process"/>
    <property type="evidence" value="ECO:0007669"/>
    <property type="project" value="InterPro"/>
</dbReference>
<dbReference type="KEGG" id="mvc:MSVAZ_2374"/>
<sequence length="142" mass="15382">MSTEENKAIVRRFFEEGPSKGNPSDADELLSPDFTLHVPLPASPGVKGINEVITACRAAFEHLNVTVDDMIAEGNIVAARFTARGVHKGNFMNLPATGKPITMTGIEIFRIKDGKIIELWGEANLLGLMQQLGIVPAPENQD</sequence>
<dbReference type="PANTHER" id="PTHR38436:SF1">
    <property type="entry name" value="ESTER CYCLASE"/>
    <property type="match status" value="1"/>
</dbReference>
<proteinExistence type="predicted"/>
<dbReference type="InterPro" id="IPR009959">
    <property type="entry name" value="Cyclase_SnoaL-like"/>
</dbReference>
<dbReference type="Gene3D" id="3.10.450.50">
    <property type="match status" value="1"/>
</dbReference>
<dbReference type="Pfam" id="PF07366">
    <property type="entry name" value="SnoaL"/>
    <property type="match status" value="1"/>
</dbReference>
<dbReference type="Proteomes" id="UP000033096">
    <property type="component" value="Chromosome"/>
</dbReference>
<dbReference type="InterPro" id="IPR032710">
    <property type="entry name" value="NTF2-like_dom_sf"/>
</dbReference>
<dbReference type="PATRIC" id="fig|1434123.4.peg.2905"/>
<dbReference type="STRING" id="1434123.MSVAZ_2374"/>
<dbReference type="EMBL" id="CP009520">
    <property type="protein sequence ID" value="AKB44643.1"/>
    <property type="molecule type" value="Genomic_DNA"/>
</dbReference>
<dbReference type="SUPFAM" id="SSF54427">
    <property type="entry name" value="NTF2-like"/>
    <property type="match status" value="1"/>
</dbReference>
<dbReference type="RefSeq" id="WP_048121457.1">
    <property type="nucleotide sequence ID" value="NZ_CP009520.1"/>
</dbReference>
<dbReference type="PANTHER" id="PTHR38436">
    <property type="entry name" value="POLYKETIDE CYCLASE SNOAL-LIKE DOMAIN"/>
    <property type="match status" value="1"/>
</dbReference>
<accession>A0A0E3Q726</accession>
<dbReference type="HOGENOM" id="CLU_100997_5_2_2"/>
<protein>
    <recommendedName>
        <fullName evidence="3">Ester cyclase</fullName>
    </recommendedName>
</protein>
<reference evidence="1 2" key="1">
    <citation type="submission" date="2014-07" db="EMBL/GenBank/DDBJ databases">
        <title>Methanogenic archaea and the global carbon cycle.</title>
        <authorList>
            <person name="Henriksen J.R."/>
            <person name="Luke J."/>
            <person name="Reinhart S."/>
            <person name="Benedict M.N."/>
            <person name="Youngblut N.D."/>
            <person name="Metcalf M.E."/>
            <person name="Whitaker R.J."/>
            <person name="Metcalf W.W."/>
        </authorList>
    </citation>
    <scope>NUCLEOTIDE SEQUENCE [LARGE SCALE GENOMIC DNA]</scope>
    <source>
        <strain evidence="1 2">Z-761</strain>
    </source>
</reference>
<dbReference type="GeneID" id="24810859"/>
<dbReference type="AlphaFoldDB" id="A0A0E3Q726"/>
<evidence type="ECO:0008006" key="3">
    <source>
        <dbReference type="Google" id="ProtNLM"/>
    </source>
</evidence>
<evidence type="ECO:0000313" key="2">
    <source>
        <dbReference type="Proteomes" id="UP000033096"/>
    </source>
</evidence>
<organism evidence="1 2">
    <name type="scientific">Methanosarcina vacuolata Z-761</name>
    <dbReference type="NCBI Taxonomy" id="1434123"/>
    <lineage>
        <taxon>Archaea</taxon>
        <taxon>Methanobacteriati</taxon>
        <taxon>Methanobacteriota</taxon>
        <taxon>Stenosarchaea group</taxon>
        <taxon>Methanomicrobia</taxon>
        <taxon>Methanosarcinales</taxon>
        <taxon>Methanosarcinaceae</taxon>
        <taxon>Methanosarcina</taxon>
    </lineage>
</organism>
<gene>
    <name evidence="1" type="ORF">MSVAZ_2374</name>
</gene>
<name>A0A0E3Q726_9EURY</name>
<keyword evidence="2" id="KW-1185">Reference proteome</keyword>